<dbReference type="Proteomes" id="UP000001074">
    <property type="component" value="Unassembled WGS sequence"/>
</dbReference>
<evidence type="ECO:0000313" key="3">
    <source>
        <dbReference type="Proteomes" id="UP000001074"/>
    </source>
</evidence>
<organism evidence="2 3">
    <name type="scientific">Myotis lucifugus</name>
    <name type="common">Little brown bat</name>
    <dbReference type="NCBI Taxonomy" id="59463"/>
    <lineage>
        <taxon>Eukaryota</taxon>
        <taxon>Metazoa</taxon>
        <taxon>Chordata</taxon>
        <taxon>Craniata</taxon>
        <taxon>Vertebrata</taxon>
        <taxon>Euteleostomi</taxon>
        <taxon>Mammalia</taxon>
        <taxon>Eutheria</taxon>
        <taxon>Laurasiatheria</taxon>
        <taxon>Chiroptera</taxon>
        <taxon>Yangochiroptera</taxon>
        <taxon>Vespertilionidae</taxon>
        <taxon>Myotis</taxon>
    </lineage>
</organism>
<feature type="compositionally biased region" description="Polar residues" evidence="1">
    <location>
        <begin position="48"/>
        <end position="58"/>
    </location>
</feature>
<keyword evidence="3" id="KW-1185">Reference proteome</keyword>
<reference evidence="2" key="2">
    <citation type="submission" date="2025-08" db="UniProtKB">
        <authorList>
            <consortium name="Ensembl"/>
        </authorList>
    </citation>
    <scope>IDENTIFICATION</scope>
</reference>
<evidence type="ECO:0000256" key="1">
    <source>
        <dbReference type="SAM" id="MobiDB-lite"/>
    </source>
</evidence>
<proteinExistence type="predicted"/>
<feature type="region of interest" description="Disordered" evidence="1">
    <location>
        <begin position="36"/>
        <end position="69"/>
    </location>
</feature>
<reference evidence="2" key="3">
    <citation type="submission" date="2025-09" db="UniProtKB">
        <authorList>
            <consortium name="Ensembl"/>
        </authorList>
    </citation>
    <scope>IDENTIFICATION</scope>
</reference>
<reference evidence="2 3" key="1">
    <citation type="journal article" date="2011" name="Nature">
        <title>A high-resolution map of human evolutionary constraint using 29 mammals.</title>
        <authorList>
            <person name="Lindblad-Toh K."/>
            <person name="Garber M."/>
            <person name="Zuk O."/>
            <person name="Lin M.F."/>
            <person name="Parker B.J."/>
            <person name="Washietl S."/>
            <person name="Kheradpour P."/>
            <person name="Ernst J."/>
            <person name="Jordan G."/>
            <person name="Mauceli E."/>
            <person name="Ward L.D."/>
            <person name="Lowe C.B."/>
            <person name="Holloway A.K."/>
            <person name="Clamp M."/>
            <person name="Gnerre S."/>
            <person name="Alfoldi J."/>
            <person name="Beal K."/>
            <person name="Chang J."/>
            <person name="Clawson H."/>
            <person name="Cuff J."/>
            <person name="Di Palma F."/>
            <person name="Fitzgerald S."/>
            <person name="Flicek P."/>
            <person name="Guttman M."/>
            <person name="Hubisz M.J."/>
            <person name="Jaffe D.B."/>
            <person name="Jungreis I."/>
            <person name="Kent W.J."/>
            <person name="Kostka D."/>
            <person name="Lara M."/>
            <person name="Martins A.L."/>
            <person name="Massingham T."/>
            <person name="Moltke I."/>
            <person name="Raney B.J."/>
            <person name="Rasmussen M.D."/>
            <person name="Robinson J."/>
            <person name="Stark A."/>
            <person name="Vilella A.J."/>
            <person name="Wen J."/>
            <person name="Xie X."/>
            <person name="Zody M.C."/>
            <person name="Baldwin J."/>
            <person name="Bloom T."/>
            <person name="Chin C.W."/>
            <person name="Heiman D."/>
            <person name="Nicol R."/>
            <person name="Nusbaum C."/>
            <person name="Young S."/>
            <person name="Wilkinson J."/>
            <person name="Worley K.C."/>
            <person name="Kovar C.L."/>
            <person name="Muzny D.M."/>
            <person name="Gibbs R.A."/>
            <person name="Cree A."/>
            <person name="Dihn H.H."/>
            <person name="Fowler G."/>
            <person name="Jhangiani S."/>
            <person name="Joshi V."/>
            <person name="Lee S."/>
            <person name="Lewis L.R."/>
            <person name="Nazareth L.V."/>
            <person name="Okwuonu G."/>
            <person name="Santibanez J."/>
            <person name="Warren W.C."/>
            <person name="Mardis E.R."/>
            <person name="Weinstock G.M."/>
            <person name="Wilson R.K."/>
            <person name="Delehaunty K."/>
            <person name="Dooling D."/>
            <person name="Fronik C."/>
            <person name="Fulton L."/>
            <person name="Fulton B."/>
            <person name="Graves T."/>
            <person name="Minx P."/>
            <person name="Sodergren E."/>
            <person name="Birney E."/>
            <person name="Margulies E.H."/>
            <person name="Herrero J."/>
            <person name="Green E.D."/>
            <person name="Haussler D."/>
            <person name="Siepel A."/>
            <person name="Goldman N."/>
            <person name="Pollard K.S."/>
            <person name="Pedersen J.S."/>
            <person name="Lander E.S."/>
            <person name="Kellis M."/>
        </authorList>
    </citation>
    <scope>NUCLEOTIDE SEQUENCE [LARGE SCALE GENOMIC DNA]</scope>
</reference>
<dbReference type="STRING" id="59463.ENSMLUP00000021006"/>
<dbReference type="OMA" id="AHCILDP"/>
<dbReference type="GeneTree" id="ENSGT00950000186016"/>
<dbReference type="AlphaFoldDB" id="G1QBC3"/>
<dbReference type="HOGENOM" id="CLU_2739358_0_0_1"/>
<accession>G1QBC3</accession>
<protein>
    <submittedName>
        <fullName evidence="2">Uncharacterized protein</fullName>
    </submittedName>
</protein>
<dbReference type="EMBL" id="AAPE02035629">
    <property type="status" value="NOT_ANNOTATED_CDS"/>
    <property type="molecule type" value="Genomic_DNA"/>
</dbReference>
<dbReference type="InParanoid" id="G1QBC3"/>
<evidence type="ECO:0000313" key="2">
    <source>
        <dbReference type="Ensembl" id="ENSMLUP00000021006.1"/>
    </source>
</evidence>
<dbReference type="Ensembl" id="ENSMLUT00000022818.1">
    <property type="protein sequence ID" value="ENSMLUP00000021006.1"/>
    <property type="gene ID" value="ENSMLUG00000030162.1"/>
</dbReference>
<sequence>MAGQVKDHEAFQRLSFLYQGPVGEEDPLSWLLVSPHPRPDLHEAPETLQGTALDSTDLPNMLAQPMVPQ</sequence>
<name>G1QBC3_MYOLU</name>